<dbReference type="AlphaFoldDB" id="Q4S049"/>
<name>Q4S049_TETNG</name>
<sequence>MILQERADQFHSSALLLDYDDGYGTAYDDQGYESYDNSYNNQGQKCGRVGKQSRQGPVSTSNQGSVQRSAILQILNCLYNPHPSPHGCLNPSNGFFYGRSHIFRFQN</sequence>
<accession>Q4S049</accession>
<evidence type="ECO:0000313" key="3">
    <source>
        <dbReference type="EMBL" id="CAG05983.1"/>
    </source>
</evidence>
<evidence type="ECO:0000259" key="2">
    <source>
        <dbReference type="Pfam" id="PF16568"/>
    </source>
</evidence>
<reference evidence="3" key="1">
    <citation type="journal article" date="2004" name="Nature">
        <title>Genome duplication in the teleost fish Tetraodon nigroviridis reveals the early vertebrate proto-karyotype.</title>
        <authorList>
            <person name="Jaillon O."/>
            <person name="Aury J.-M."/>
            <person name="Brunet F."/>
            <person name="Petit J.-L."/>
            <person name="Stange-Thomann N."/>
            <person name="Mauceli E."/>
            <person name="Bouneau L."/>
            <person name="Fischer C."/>
            <person name="Ozouf-Costaz C."/>
            <person name="Bernot A."/>
            <person name="Nicaud S."/>
            <person name="Jaffe D."/>
            <person name="Fisher S."/>
            <person name="Lutfalla G."/>
            <person name="Dossat C."/>
            <person name="Segurens B."/>
            <person name="Dasilva C."/>
            <person name="Salanoubat M."/>
            <person name="Levy M."/>
            <person name="Boudet N."/>
            <person name="Castellano S."/>
            <person name="Anthouard V."/>
            <person name="Jubin C."/>
            <person name="Castelli V."/>
            <person name="Katinka M."/>
            <person name="Vacherie B."/>
            <person name="Biemont C."/>
            <person name="Skalli Z."/>
            <person name="Cattolico L."/>
            <person name="Poulain J."/>
            <person name="De Berardinis V."/>
            <person name="Cruaud C."/>
            <person name="Duprat S."/>
            <person name="Brottier P."/>
            <person name="Coutanceau J.-P."/>
            <person name="Gouzy J."/>
            <person name="Parra G."/>
            <person name="Lardier G."/>
            <person name="Chapple C."/>
            <person name="McKernan K.J."/>
            <person name="McEwan P."/>
            <person name="Bosak S."/>
            <person name="Kellis M."/>
            <person name="Volff J.-N."/>
            <person name="Guigo R."/>
            <person name="Zody M.C."/>
            <person name="Mesirov J."/>
            <person name="Lindblad-Toh K."/>
            <person name="Birren B."/>
            <person name="Nusbaum C."/>
            <person name="Kahn D."/>
            <person name="Robinson-Rechavi M."/>
            <person name="Laudet V."/>
            <person name="Schachter V."/>
            <person name="Quetier F."/>
            <person name="Saurin W."/>
            <person name="Scarpelli C."/>
            <person name="Wincker P."/>
            <person name="Lander E.S."/>
            <person name="Weissenbach J."/>
            <person name="Roest Crollius H."/>
        </authorList>
    </citation>
    <scope>NUCLEOTIDE SEQUENCE [LARGE SCALE GENOMIC DNA]</scope>
</reference>
<feature type="region of interest" description="Disordered" evidence="1">
    <location>
        <begin position="30"/>
        <end position="65"/>
    </location>
</feature>
<dbReference type="InterPro" id="IPR032335">
    <property type="entry name" value="Sam68-YY"/>
</dbReference>
<dbReference type="Pfam" id="PF16568">
    <property type="entry name" value="Sam68-YY"/>
    <property type="match status" value="1"/>
</dbReference>
<dbReference type="OrthoDB" id="10593845at2759"/>
<protein>
    <submittedName>
        <fullName evidence="3">(spotted green pufferfish) hypothetical protein</fullName>
    </submittedName>
</protein>
<feature type="compositionally biased region" description="Polar residues" evidence="1">
    <location>
        <begin position="35"/>
        <end position="44"/>
    </location>
</feature>
<comment type="caution">
    <text evidence="3">The sequence shown here is derived from an EMBL/GenBank/DDBJ whole genome shotgun (WGS) entry which is preliminary data.</text>
</comment>
<dbReference type="KEGG" id="tng:GSTEN00026192G001"/>
<gene>
    <name evidence="3" type="ORF">GSTENG00026192001</name>
</gene>
<organism evidence="3">
    <name type="scientific">Tetraodon nigroviridis</name>
    <name type="common">Spotted green pufferfish</name>
    <name type="synonym">Chelonodon nigroviridis</name>
    <dbReference type="NCBI Taxonomy" id="99883"/>
    <lineage>
        <taxon>Eukaryota</taxon>
        <taxon>Metazoa</taxon>
        <taxon>Chordata</taxon>
        <taxon>Craniata</taxon>
        <taxon>Vertebrata</taxon>
        <taxon>Euteleostomi</taxon>
        <taxon>Actinopterygii</taxon>
        <taxon>Neopterygii</taxon>
        <taxon>Teleostei</taxon>
        <taxon>Neoteleostei</taxon>
        <taxon>Acanthomorphata</taxon>
        <taxon>Eupercaria</taxon>
        <taxon>Tetraodontiformes</taxon>
        <taxon>Tetradontoidea</taxon>
        <taxon>Tetraodontidae</taxon>
        <taxon>Tetraodon</taxon>
    </lineage>
</organism>
<feature type="compositionally biased region" description="Polar residues" evidence="1">
    <location>
        <begin position="52"/>
        <end position="65"/>
    </location>
</feature>
<evidence type="ECO:0000256" key="1">
    <source>
        <dbReference type="SAM" id="MobiDB-lite"/>
    </source>
</evidence>
<proteinExistence type="predicted"/>
<feature type="domain" description="Sam68 tyrosine-rich" evidence="2">
    <location>
        <begin position="18"/>
        <end position="44"/>
    </location>
</feature>
<dbReference type="EMBL" id="CAAE01014785">
    <property type="protein sequence ID" value="CAG05983.1"/>
    <property type="molecule type" value="Genomic_DNA"/>
</dbReference>
<reference evidence="3" key="2">
    <citation type="submission" date="2004-02" db="EMBL/GenBank/DDBJ databases">
        <authorList>
            <consortium name="Genoscope"/>
            <consortium name="Whitehead Institute Centre for Genome Research"/>
        </authorList>
    </citation>
    <scope>NUCLEOTIDE SEQUENCE</scope>
</reference>